<proteinExistence type="predicted"/>
<name>A0ACC3YYM4_COLTU</name>
<dbReference type="EMBL" id="VUJX02000004">
    <property type="protein sequence ID" value="KAL0937054.1"/>
    <property type="molecule type" value="Genomic_DNA"/>
</dbReference>
<comment type="caution">
    <text evidence="1">The sequence shown here is derived from an EMBL/GenBank/DDBJ whole genome shotgun (WGS) entry which is preliminary data.</text>
</comment>
<dbReference type="Proteomes" id="UP000805649">
    <property type="component" value="Unassembled WGS sequence"/>
</dbReference>
<accession>A0ACC3YYM4</accession>
<gene>
    <name evidence="1" type="ORF">CTRU02_206785</name>
</gene>
<reference evidence="1 2" key="1">
    <citation type="journal article" date="2020" name="Phytopathology">
        <title>Genome Sequence Resources of Colletotrichum truncatum, C. plurivorum, C. musicola, and C. sojae: Four Species Pathogenic to Soybean (Glycine max).</title>
        <authorList>
            <person name="Rogerio F."/>
            <person name="Boufleur T.R."/>
            <person name="Ciampi-Guillardi M."/>
            <person name="Sukno S.A."/>
            <person name="Thon M.R."/>
            <person name="Massola Junior N.S."/>
            <person name="Baroncelli R."/>
        </authorList>
    </citation>
    <scope>NUCLEOTIDE SEQUENCE [LARGE SCALE GENOMIC DNA]</scope>
    <source>
        <strain evidence="1 2">CMES1059</strain>
    </source>
</reference>
<keyword evidence="2" id="KW-1185">Reference proteome</keyword>
<organism evidence="1 2">
    <name type="scientific">Colletotrichum truncatum</name>
    <name type="common">Anthracnose fungus</name>
    <name type="synonym">Colletotrichum capsici</name>
    <dbReference type="NCBI Taxonomy" id="5467"/>
    <lineage>
        <taxon>Eukaryota</taxon>
        <taxon>Fungi</taxon>
        <taxon>Dikarya</taxon>
        <taxon>Ascomycota</taxon>
        <taxon>Pezizomycotina</taxon>
        <taxon>Sordariomycetes</taxon>
        <taxon>Hypocreomycetidae</taxon>
        <taxon>Glomerellales</taxon>
        <taxon>Glomerellaceae</taxon>
        <taxon>Colletotrichum</taxon>
        <taxon>Colletotrichum truncatum species complex</taxon>
    </lineage>
</organism>
<evidence type="ECO:0000313" key="2">
    <source>
        <dbReference type="Proteomes" id="UP000805649"/>
    </source>
</evidence>
<protein>
    <submittedName>
        <fullName evidence="1">Major facilitator superfamily transporter</fullName>
    </submittedName>
</protein>
<evidence type="ECO:0000313" key="1">
    <source>
        <dbReference type="EMBL" id="KAL0937054.1"/>
    </source>
</evidence>
<sequence>MGKEPNQIIEMYQPRETTKISGTDPNTEGVTNQNMPEQTGGNVDDHKLAPALLGPVTDGASSGDDASPDETDVMATYSCFAPSQRIIIIAFASTIGMLSPLSSNLYTPAIPAVAQDLRVSTDAINLTITSYLVLQGISPTLWSAIGESTGRRPLYLVALTVYLASCLGLALSGTYPAVIALRAVQAVGSASTTAIGASLIGDLVHVSRRGKYMANYSALGGASTALGPVVGGLFAQYTGWRGMFVFLSAFTGFLLIFTALFLPETKRSIVDDGSVRAPRYLRAPLKWLDAPKKTLTPTAPAAAKFRIDFGAPVRLLIKPECLCIVLFTGVSYTVWQVTMVATATLYAERYGLDERSIGLTYISNGVGSVCGSVLTGKLLDRGYKRQLEREQRAVAARPADDGSPRPANEVQHIELARIKPVIIPTLVYVASVIALGWIIESNVHISASIIVAFFVGGLSTVILAVFSTLIVDIFRAQSFSATASMNLSRCLLSAGGTAAIGPLIRAVGVGWAFTLCAVAALLSCSFVALELWRGRDWRVRRMAAAAQRVSRKTTIT</sequence>